<keyword evidence="2" id="KW-1185">Reference proteome</keyword>
<dbReference type="EMBL" id="CM042056">
    <property type="protein sequence ID" value="KAI3697750.1"/>
    <property type="molecule type" value="Genomic_DNA"/>
</dbReference>
<protein>
    <submittedName>
        <fullName evidence="1">Uncharacterized protein</fullName>
    </submittedName>
</protein>
<reference evidence="1 2" key="2">
    <citation type="journal article" date="2022" name="Mol. Ecol. Resour.">
        <title>The genomes of chicory, endive, great burdock and yacon provide insights into Asteraceae paleo-polyploidization history and plant inulin production.</title>
        <authorList>
            <person name="Fan W."/>
            <person name="Wang S."/>
            <person name="Wang H."/>
            <person name="Wang A."/>
            <person name="Jiang F."/>
            <person name="Liu H."/>
            <person name="Zhao H."/>
            <person name="Xu D."/>
            <person name="Zhang Y."/>
        </authorList>
    </citation>
    <scope>NUCLEOTIDE SEQUENCE [LARGE SCALE GENOMIC DNA]</scope>
    <source>
        <strain evidence="2">cv. Niubang</strain>
    </source>
</reference>
<comment type="caution">
    <text evidence="1">The sequence shown here is derived from an EMBL/GenBank/DDBJ whole genome shotgun (WGS) entry which is preliminary data.</text>
</comment>
<evidence type="ECO:0000313" key="1">
    <source>
        <dbReference type="EMBL" id="KAI3697750.1"/>
    </source>
</evidence>
<reference evidence="2" key="1">
    <citation type="journal article" date="2022" name="Mol. Ecol. Resour.">
        <title>The genomes of chicory, endive, great burdock and yacon provide insights into Asteraceae palaeo-polyploidization history and plant inulin production.</title>
        <authorList>
            <person name="Fan W."/>
            <person name="Wang S."/>
            <person name="Wang H."/>
            <person name="Wang A."/>
            <person name="Jiang F."/>
            <person name="Liu H."/>
            <person name="Zhao H."/>
            <person name="Xu D."/>
            <person name="Zhang Y."/>
        </authorList>
    </citation>
    <scope>NUCLEOTIDE SEQUENCE [LARGE SCALE GENOMIC DNA]</scope>
    <source>
        <strain evidence="2">cv. Niubang</strain>
    </source>
</reference>
<proteinExistence type="predicted"/>
<gene>
    <name evidence="1" type="ORF">L6452_30847</name>
</gene>
<organism evidence="1 2">
    <name type="scientific">Arctium lappa</name>
    <name type="common">Greater burdock</name>
    <name type="synonym">Lappa major</name>
    <dbReference type="NCBI Taxonomy" id="4217"/>
    <lineage>
        <taxon>Eukaryota</taxon>
        <taxon>Viridiplantae</taxon>
        <taxon>Streptophyta</taxon>
        <taxon>Embryophyta</taxon>
        <taxon>Tracheophyta</taxon>
        <taxon>Spermatophyta</taxon>
        <taxon>Magnoliopsida</taxon>
        <taxon>eudicotyledons</taxon>
        <taxon>Gunneridae</taxon>
        <taxon>Pentapetalae</taxon>
        <taxon>asterids</taxon>
        <taxon>campanulids</taxon>
        <taxon>Asterales</taxon>
        <taxon>Asteraceae</taxon>
        <taxon>Carduoideae</taxon>
        <taxon>Cardueae</taxon>
        <taxon>Arctiinae</taxon>
        <taxon>Arctium</taxon>
    </lineage>
</organism>
<name>A0ACB8ZNP3_ARCLA</name>
<sequence length="396" mass="44060">MGAKPENVTKTLHPVYTMTNIQHKVRVLDGTKVSYSSWVKLFQLHAKGYKVMSHIDGTPPPAETDADYEAWTEIDAIVLQWIYGTLSDDLLVRVLVTESTAHEAWCRIKAIFLNNKGSRAAALEHEFNNLTLKSMPSLEAYCKKLKELGSQLNDVDCPVNDQRLVLQLVRGLPTEYDTVASYINQSLPTWETACSMLELEHHRQTARETMSTPTAMVVVSTEPPHDPSNYVNKRRPNNRPGHRQPNSSSSGSSSSVPRRGSGQPQSTQSPWNSQPNRLPNWAYWSPPPCPYPTNPGWASPWAGIPMPAWPTPRGSLAHHKSGQKPSGRAVNQANLTTFNPLEPTQLGEALQTMTMDPVDDQWYMDSSATDHLTGKRITRVVRCCPAATIAPADYIL</sequence>
<evidence type="ECO:0000313" key="2">
    <source>
        <dbReference type="Proteomes" id="UP001055879"/>
    </source>
</evidence>
<accession>A0ACB8ZNP3</accession>
<dbReference type="Proteomes" id="UP001055879">
    <property type="component" value="Linkage Group LG10"/>
</dbReference>